<comment type="pathway">
    <text evidence="1">Glycan degradation; xylan degradation.</text>
</comment>
<evidence type="ECO:0000256" key="6">
    <source>
        <dbReference type="ARBA" id="ARBA00023180"/>
    </source>
</evidence>
<dbReference type="Pfam" id="PF14310">
    <property type="entry name" value="Fn3-like"/>
    <property type="match status" value="1"/>
</dbReference>
<evidence type="ECO:0000256" key="5">
    <source>
        <dbReference type="ARBA" id="ARBA00022801"/>
    </source>
</evidence>
<dbReference type="Gene3D" id="2.60.40.10">
    <property type="entry name" value="Immunoglobulins"/>
    <property type="match status" value="1"/>
</dbReference>
<dbReference type="InterPro" id="IPR036962">
    <property type="entry name" value="Glyco_hydro_3_N_sf"/>
</dbReference>
<dbReference type="EC" id="3.2.1.37" evidence="11"/>
<dbReference type="SMART" id="SM01217">
    <property type="entry name" value="Fn3_like"/>
    <property type="match status" value="1"/>
</dbReference>
<evidence type="ECO:0000256" key="10">
    <source>
        <dbReference type="ARBA" id="ARBA00024574"/>
    </source>
</evidence>
<gene>
    <name evidence="14" type="ORF">HII31_00575</name>
</gene>
<dbReference type="EMBL" id="JABCIY010000003">
    <property type="protein sequence ID" value="KAF7198219.1"/>
    <property type="molecule type" value="Genomic_DNA"/>
</dbReference>
<evidence type="ECO:0000256" key="11">
    <source>
        <dbReference type="ARBA" id="ARBA00026107"/>
    </source>
</evidence>
<reference evidence="14" key="1">
    <citation type="submission" date="2020-04" db="EMBL/GenBank/DDBJ databases">
        <title>Draft genome resource of the tomato pathogen Pseudocercospora fuligena.</title>
        <authorList>
            <person name="Zaccaron A."/>
        </authorList>
    </citation>
    <scope>NUCLEOTIDE SEQUENCE</scope>
    <source>
        <strain evidence="14">PF001</strain>
    </source>
</reference>
<accession>A0A8H6RVH3</accession>
<evidence type="ECO:0000256" key="12">
    <source>
        <dbReference type="SAM" id="SignalP"/>
    </source>
</evidence>
<feature type="signal peptide" evidence="12">
    <location>
        <begin position="1"/>
        <end position="20"/>
    </location>
</feature>
<dbReference type="InterPro" id="IPR011658">
    <property type="entry name" value="PA14_dom"/>
</dbReference>
<evidence type="ECO:0000313" key="14">
    <source>
        <dbReference type="EMBL" id="KAF7198219.1"/>
    </source>
</evidence>
<protein>
    <recommendedName>
        <fullName evidence="11">xylan 1,4-beta-xylosidase</fullName>
        <ecNumber evidence="11">3.2.1.37</ecNumber>
    </recommendedName>
</protein>
<dbReference type="PANTHER" id="PTHR42721:SF3">
    <property type="entry name" value="BETA-D-XYLOSIDASE 5-RELATED"/>
    <property type="match status" value="1"/>
</dbReference>
<dbReference type="Proteomes" id="UP000660729">
    <property type="component" value="Unassembled WGS sequence"/>
</dbReference>
<keyword evidence="4 12" id="KW-0732">Signal</keyword>
<evidence type="ECO:0000256" key="7">
    <source>
        <dbReference type="ARBA" id="ARBA00023277"/>
    </source>
</evidence>
<feature type="chain" id="PRO_5034134986" description="xylan 1,4-beta-xylosidase" evidence="12">
    <location>
        <begin position="21"/>
        <end position="942"/>
    </location>
</feature>
<dbReference type="GO" id="GO:0031222">
    <property type="term" value="P:arabinan catabolic process"/>
    <property type="evidence" value="ECO:0007669"/>
    <property type="project" value="TreeGrafter"/>
</dbReference>
<evidence type="ECO:0000256" key="3">
    <source>
        <dbReference type="ARBA" id="ARBA00022651"/>
    </source>
</evidence>
<keyword evidence="7" id="KW-0119">Carbohydrate metabolism</keyword>
<keyword evidence="5" id="KW-0378">Hydrolase</keyword>
<evidence type="ECO:0000313" key="15">
    <source>
        <dbReference type="Proteomes" id="UP000660729"/>
    </source>
</evidence>
<dbReference type="PRINTS" id="PR00133">
    <property type="entry name" value="GLHYDRLASE3"/>
</dbReference>
<dbReference type="SUPFAM" id="SSF52279">
    <property type="entry name" value="Beta-D-glucan exohydrolase, C-terminal domain"/>
    <property type="match status" value="1"/>
</dbReference>
<dbReference type="InterPro" id="IPR037524">
    <property type="entry name" value="PA14/GLEYA"/>
</dbReference>
<evidence type="ECO:0000256" key="1">
    <source>
        <dbReference type="ARBA" id="ARBA00004851"/>
    </source>
</evidence>
<evidence type="ECO:0000256" key="8">
    <source>
        <dbReference type="ARBA" id="ARBA00023295"/>
    </source>
</evidence>
<comment type="catalytic activity">
    <reaction evidence="10">
        <text>Hydrolysis of (1-&gt;4)-beta-D-xylans, to remove successive D-xylose residues from the non-reducing termini.</text>
        <dbReference type="EC" id="3.2.1.37"/>
    </reaction>
</comment>
<dbReference type="InterPro" id="IPR026891">
    <property type="entry name" value="Fn3-like"/>
</dbReference>
<dbReference type="OrthoDB" id="2123594at2759"/>
<dbReference type="GO" id="GO:0046556">
    <property type="term" value="F:alpha-L-arabinofuranosidase activity"/>
    <property type="evidence" value="ECO:0007669"/>
    <property type="project" value="TreeGrafter"/>
</dbReference>
<dbReference type="Pfam" id="PF07691">
    <property type="entry name" value="PA14"/>
    <property type="match status" value="1"/>
</dbReference>
<dbReference type="InterPro" id="IPR002772">
    <property type="entry name" value="Glyco_hydro_3_C"/>
</dbReference>
<keyword evidence="9" id="KW-0624">Polysaccharide degradation</keyword>
<dbReference type="InterPro" id="IPR013783">
    <property type="entry name" value="Ig-like_fold"/>
</dbReference>
<keyword evidence="15" id="KW-1185">Reference proteome</keyword>
<dbReference type="InterPro" id="IPR017853">
    <property type="entry name" value="GH"/>
</dbReference>
<comment type="caution">
    <text evidence="14">The sequence shown here is derived from an EMBL/GenBank/DDBJ whole genome shotgun (WGS) entry which is preliminary data.</text>
</comment>
<comment type="similarity">
    <text evidence="2">Belongs to the glycosyl hydrolase 3 family.</text>
</comment>
<dbReference type="GO" id="GO:0009044">
    <property type="term" value="F:xylan 1,4-beta-xylosidase activity"/>
    <property type="evidence" value="ECO:0007669"/>
    <property type="project" value="UniProtKB-EC"/>
</dbReference>
<dbReference type="GO" id="GO:0045493">
    <property type="term" value="P:xylan catabolic process"/>
    <property type="evidence" value="ECO:0007669"/>
    <property type="project" value="UniProtKB-KW"/>
</dbReference>
<dbReference type="InterPro" id="IPR044993">
    <property type="entry name" value="BXL"/>
</dbReference>
<dbReference type="SUPFAM" id="SSF51445">
    <property type="entry name" value="(Trans)glycosidases"/>
    <property type="match status" value="1"/>
</dbReference>
<dbReference type="InterPro" id="IPR001764">
    <property type="entry name" value="Glyco_hydro_3_N"/>
</dbReference>
<feature type="domain" description="PA14" evidence="13">
    <location>
        <begin position="509"/>
        <end position="678"/>
    </location>
</feature>
<dbReference type="Gene3D" id="3.40.50.1700">
    <property type="entry name" value="Glycoside hydrolase family 3 C-terminal domain"/>
    <property type="match status" value="2"/>
</dbReference>
<proteinExistence type="inferred from homology"/>
<dbReference type="AlphaFoldDB" id="A0A8H6RVH3"/>
<evidence type="ECO:0000256" key="2">
    <source>
        <dbReference type="ARBA" id="ARBA00005336"/>
    </source>
</evidence>
<dbReference type="Pfam" id="PF00933">
    <property type="entry name" value="Glyco_hydro_3"/>
    <property type="match status" value="1"/>
</dbReference>
<dbReference type="Pfam" id="PF01915">
    <property type="entry name" value="Glyco_hydro_3_C"/>
    <property type="match status" value="1"/>
</dbReference>
<keyword evidence="3" id="KW-0858">Xylan degradation</keyword>
<dbReference type="PROSITE" id="PS51820">
    <property type="entry name" value="PA14"/>
    <property type="match status" value="1"/>
</dbReference>
<dbReference type="PANTHER" id="PTHR42721">
    <property type="entry name" value="SUGAR HYDROLASE-RELATED"/>
    <property type="match status" value="1"/>
</dbReference>
<organism evidence="14 15">
    <name type="scientific">Pseudocercospora fuligena</name>
    <dbReference type="NCBI Taxonomy" id="685502"/>
    <lineage>
        <taxon>Eukaryota</taxon>
        <taxon>Fungi</taxon>
        <taxon>Dikarya</taxon>
        <taxon>Ascomycota</taxon>
        <taxon>Pezizomycotina</taxon>
        <taxon>Dothideomycetes</taxon>
        <taxon>Dothideomycetidae</taxon>
        <taxon>Mycosphaerellales</taxon>
        <taxon>Mycosphaerellaceae</taxon>
        <taxon>Pseudocercospora</taxon>
    </lineage>
</organism>
<dbReference type="InterPro" id="IPR036881">
    <property type="entry name" value="Glyco_hydro_3_C_sf"/>
</dbReference>
<keyword evidence="6" id="KW-0325">Glycoprotein</keyword>
<evidence type="ECO:0000256" key="4">
    <source>
        <dbReference type="ARBA" id="ARBA00022729"/>
    </source>
</evidence>
<dbReference type="SUPFAM" id="SSF56988">
    <property type="entry name" value="Anthrax protective antigen"/>
    <property type="match status" value="1"/>
</dbReference>
<sequence>MHFFLSRVVISLLCLGIVSALRPRHASSSNGHVLSKTIRDDKAAFIEDLVSQMTVPEMVLQLYLFFGDDAIGPQSKNELYDHALRFAPGAGIGFLHDVYTLNKTQINSLQALNMEKSRLKIPFLHTGECLHGVGSFRQSMFPQALTMATSWDPKIIQRVGRAIGAEARAIGVHACFSPVLDICQDPRWGRCQEGWGEDYILTSHLGVAYASGLSKNGSWGENDTVVPVMKHFAAHGAPQGGLNAAPWMGHGNREVLQNLLTPFKATVDLGGVGGVMMAYSEVDDVPSHVNPMLYDALHDWGYNGFIIADDTGMSELDDVHEVSAGAADTIGQWFNAGGMVSFYDYPLDIYLNSTMELVAHNTVAMDTLREKMRRILGVKYDLGLFDNPYIPDDIDAAELTKEHVPLALEAALKSIVLLENKNSFLPLDPTSSKKIALIGPYSDNLNFGDYSGQFGQYPVENAWTLRQGIQQTFENHNASAELRTAWGANTWVQNDQVPIPGYHLSTPHGTAGSLYATYYADTNFSQPLVTKSEVPVRDWGLYPPPGLPSNNFSAVWEGTLTVPVAITTEGWLGVGIAWNSTAKLYIDDQLHVDIPLTKTGNFLSNIPNRAYALQNSTAPPPGSKPFTFVPGATHKIRLEFQAYNLYQKLANRNSINSEIMLFWNLVDSNPSHAVSQALSIAQTSDLVILSVGGAWNSDGESGDRATMSLSPNQTVLVNSILDTGKPTILVLNGGRPFAIPEIYNRSTAVLSTGFGGQAGGLAIANVIFGDDTPGGVLPITIPRSVGQLPAFYNYKATTHKVAYLDEDPSPAYPFGYGLSYTNFSVSNFGAEEGTFTNTSWIKFHVTVENTGARAGSYTAQVYLLQRVSSISQPVKQLVAFSRVYLDPGEEEVVEMELEVDRYLKILNRRYEWEVEKGEYTFALLENGGMWADTGTNVTLKSV</sequence>
<dbReference type="Gene3D" id="3.20.20.300">
    <property type="entry name" value="Glycoside hydrolase, family 3, N-terminal domain"/>
    <property type="match status" value="1"/>
</dbReference>
<keyword evidence="8" id="KW-0326">Glycosidase</keyword>
<name>A0A8H6RVH3_9PEZI</name>
<evidence type="ECO:0000259" key="13">
    <source>
        <dbReference type="PROSITE" id="PS51820"/>
    </source>
</evidence>
<evidence type="ECO:0000256" key="9">
    <source>
        <dbReference type="ARBA" id="ARBA00023326"/>
    </source>
</evidence>